<gene>
    <name evidence="5 7" type="primary">rps8</name>
</gene>
<dbReference type="HAMAP" id="MF_01302_B">
    <property type="entry name" value="Ribosomal_uS8_B"/>
    <property type="match status" value="1"/>
</dbReference>
<sequence>MSNDALDNAITVIHNASLRKAKTVRIPATKTTISVGEILVEEGYSENLREHREGTTRLLVLTLGYAGRLKKPRMTRLVRVSKPGLRIYSNYKDIPTVLGGMGTVILSTPDGIITGREARQRGIGGEVLCYVW</sequence>
<keyword evidence="7" id="KW-0150">Chloroplast</keyword>
<dbReference type="GO" id="GO:0005840">
    <property type="term" value="C:ribosome"/>
    <property type="evidence" value="ECO:0007669"/>
    <property type="project" value="UniProtKB-KW"/>
</dbReference>
<dbReference type="GO" id="GO:1990904">
    <property type="term" value="C:ribonucleoprotein complex"/>
    <property type="evidence" value="ECO:0007669"/>
    <property type="project" value="UniProtKB-KW"/>
</dbReference>
<dbReference type="GO" id="GO:0009507">
    <property type="term" value="C:chloroplast"/>
    <property type="evidence" value="ECO:0007669"/>
    <property type="project" value="UniProtKB-SubCell"/>
</dbReference>
<dbReference type="InterPro" id="IPR000630">
    <property type="entry name" value="Ribosomal_uS8"/>
</dbReference>
<dbReference type="InterPro" id="IPR047863">
    <property type="entry name" value="Ribosomal_uS8_CS"/>
</dbReference>
<comment type="subunit">
    <text evidence="5">Part of the 30S ribosomal subunit.</text>
</comment>
<organism evidence="7">
    <name type="scientific">Selaginella lyallii</name>
    <dbReference type="NCBI Taxonomy" id="137159"/>
    <lineage>
        <taxon>Eukaryota</taxon>
        <taxon>Viridiplantae</taxon>
        <taxon>Streptophyta</taxon>
        <taxon>Embryophyta</taxon>
        <taxon>Tracheophyta</taxon>
        <taxon>Lycopodiopsida</taxon>
        <taxon>Selaginellales</taxon>
        <taxon>Selaginellaceae</taxon>
        <taxon>Selaginella</taxon>
    </lineage>
</organism>
<reference evidence="7" key="1">
    <citation type="journal article" date="2019" name="J. ISSAAS">
        <title>The Unique Evolutionary Trajectory 1 and Dynamic Conformations of DR and IR/DR coexisting Plastomes of the Early Vascular Plant Selaginellaceae (Lycophyte).</title>
        <authorList>
            <person name="Zhang H.-R."/>
            <person name="Xiang Q.-P."/>
            <person name="Zhang X.-C."/>
        </authorList>
    </citation>
    <scope>NUCLEOTIDE SEQUENCE</scope>
</reference>
<dbReference type="Gene3D" id="3.30.1490.10">
    <property type="match status" value="1"/>
</dbReference>
<dbReference type="AlphaFoldDB" id="A0A481ZJU7"/>
<dbReference type="InterPro" id="IPR035987">
    <property type="entry name" value="Ribosomal_uS8_sf"/>
</dbReference>
<dbReference type="GO" id="GO:0019843">
    <property type="term" value="F:rRNA binding"/>
    <property type="evidence" value="ECO:0007669"/>
    <property type="project" value="UniProtKB-UniRule"/>
</dbReference>
<dbReference type="EMBL" id="MK156800">
    <property type="protein sequence ID" value="QBL02095.1"/>
    <property type="molecule type" value="Genomic_DNA"/>
</dbReference>
<evidence type="ECO:0000256" key="2">
    <source>
        <dbReference type="ARBA" id="ARBA00022980"/>
    </source>
</evidence>
<dbReference type="Gene3D" id="3.30.1370.30">
    <property type="match status" value="1"/>
</dbReference>
<dbReference type="GO" id="GO:0003735">
    <property type="term" value="F:structural constituent of ribosome"/>
    <property type="evidence" value="ECO:0007669"/>
    <property type="project" value="InterPro"/>
</dbReference>
<keyword evidence="5" id="KW-0699">rRNA-binding</keyword>
<evidence type="ECO:0000256" key="3">
    <source>
        <dbReference type="ARBA" id="ARBA00023274"/>
    </source>
</evidence>
<keyword evidence="3 5" id="KW-0687">Ribonucleoprotein</keyword>
<geneLocation type="chloroplast" evidence="7"/>
<keyword evidence="2 5" id="KW-0689">Ribosomal protein</keyword>
<keyword evidence="7" id="KW-0934">Plastid</keyword>
<dbReference type="GeneID" id="39710879"/>
<name>A0A481ZJU7_9TRAC</name>
<dbReference type="RefSeq" id="YP_009582629.1">
    <property type="nucleotide sequence ID" value="NC_041556.1"/>
</dbReference>
<dbReference type="PROSITE" id="PS00053">
    <property type="entry name" value="RIBOSOMAL_S8"/>
    <property type="match status" value="1"/>
</dbReference>
<comment type="similarity">
    <text evidence="1 5 6">Belongs to the universal ribosomal protein uS8 family.</text>
</comment>
<evidence type="ECO:0000256" key="5">
    <source>
        <dbReference type="HAMAP-Rule" id="MF_01302"/>
    </source>
</evidence>
<evidence type="ECO:0000256" key="4">
    <source>
        <dbReference type="ARBA" id="ARBA00035153"/>
    </source>
</evidence>
<dbReference type="FunFam" id="3.30.1490.10:FF:000001">
    <property type="entry name" value="30S ribosomal protein S8"/>
    <property type="match status" value="1"/>
</dbReference>
<comment type="function">
    <text evidence="5">One of the primary rRNA binding proteins, it binds directly to 16S rRNA central domain where it helps coordinate assembly of the platform of the 30S subunit.</text>
</comment>
<protein>
    <recommendedName>
        <fullName evidence="4 5">Small ribosomal subunit protein uS8c</fullName>
    </recommendedName>
</protein>
<dbReference type="SUPFAM" id="SSF56047">
    <property type="entry name" value="Ribosomal protein S8"/>
    <property type="match status" value="1"/>
</dbReference>
<accession>A0A481ZJU7</accession>
<dbReference type="NCBIfam" id="NF001109">
    <property type="entry name" value="PRK00136.1"/>
    <property type="match status" value="1"/>
</dbReference>
<evidence type="ECO:0000313" key="7">
    <source>
        <dbReference type="EMBL" id="QBL02095.1"/>
    </source>
</evidence>
<dbReference type="GO" id="GO:0006412">
    <property type="term" value="P:translation"/>
    <property type="evidence" value="ECO:0007669"/>
    <property type="project" value="UniProtKB-UniRule"/>
</dbReference>
<evidence type="ECO:0000256" key="6">
    <source>
        <dbReference type="RuleBase" id="RU003660"/>
    </source>
</evidence>
<evidence type="ECO:0000256" key="1">
    <source>
        <dbReference type="ARBA" id="ARBA00006471"/>
    </source>
</evidence>
<dbReference type="PANTHER" id="PTHR11758">
    <property type="entry name" value="40S RIBOSOMAL PROTEIN S15A"/>
    <property type="match status" value="1"/>
</dbReference>
<dbReference type="Pfam" id="PF00410">
    <property type="entry name" value="Ribosomal_S8"/>
    <property type="match status" value="1"/>
</dbReference>
<proteinExistence type="inferred from homology"/>
<comment type="subcellular location">
    <subcellularLocation>
        <location evidence="5">Plastid</location>
        <location evidence="5">Chloroplast</location>
    </subcellularLocation>
</comment>
<keyword evidence="5" id="KW-0694">RNA-binding</keyword>